<proteinExistence type="predicted"/>
<keyword evidence="3" id="KW-1185">Reference proteome</keyword>
<dbReference type="Proteomes" id="UP001500620">
    <property type="component" value="Unassembled WGS sequence"/>
</dbReference>
<dbReference type="EMBL" id="BAABAT010000010">
    <property type="protein sequence ID" value="GAA4250893.1"/>
    <property type="molecule type" value="Genomic_DNA"/>
</dbReference>
<keyword evidence="1" id="KW-1133">Transmembrane helix</keyword>
<feature type="transmembrane region" description="Helical" evidence="1">
    <location>
        <begin position="20"/>
        <end position="37"/>
    </location>
</feature>
<comment type="caution">
    <text evidence="2">The sequence shown here is derived from an EMBL/GenBank/DDBJ whole genome shotgun (WGS) entry which is preliminary data.</text>
</comment>
<gene>
    <name evidence="2" type="ORF">GCM10022255_041380</name>
</gene>
<sequence>MQATRWGWVVASVRRHGLPAAVSAVLGGGAGLLGNAFANGWRWPVGVAFVVAMLVEAGWVGIRAMTERSDASTDCLAGEPTNQIGKVLAPGGQAAGVNYGLMYQERGR</sequence>
<evidence type="ECO:0000256" key="1">
    <source>
        <dbReference type="SAM" id="Phobius"/>
    </source>
</evidence>
<keyword evidence="1" id="KW-0472">Membrane</keyword>
<reference evidence="3" key="1">
    <citation type="journal article" date="2019" name="Int. J. Syst. Evol. Microbiol.">
        <title>The Global Catalogue of Microorganisms (GCM) 10K type strain sequencing project: providing services to taxonomists for standard genome sequencing and annotation.</title>
        <authorList>
            <consortium name="The Broad Institute Genomics Platform"/>
            <consortium name="The Broad Institute Genome Sequencing Center for Infectious Disease"/>
            <person name="Wu L."/>
            <person name="Ma J."/>
        </authorList>
    </citation>
    <scope>NUCLEOTIDE SEQUENCE [LARGE SCALE GENOMIC DNA]</scope>
    <source>
        <strain evidence="3">JCM 17441</strain>
    </source>
</reference>
<evidence type="ECO:0000313" key="3">
    <source>
        <dbReference type="Proteomes" id="UP001500620"/>
    </source>
</evidence>
<evidence type="ECO:0000313" key="2">
    <source>
        <dbReference type="EMBL" id="GAA4250893.1"/>
    </source>
</evidence>
<accession>A0ABP8D9Y0</accession>
<protein>
    <submittedName>
        <fullName evidence="2">Uncharacterized protein</fullName>
    </submittedName>
</protein>
<name>A0ABP8D9Y0_9ACTN</name>
<organism evidence="2 3">
    <name type="scientific">Dactylosporangium darangshiense</name>
    <dbReference type="NCBI Taxonomy" id="579108"/>
    <lineage>
        <taxon>Bacteria</taxon>
        <taxon>Bacillati</taxon>
        <taxon>Actinomycetota</taxon>
        <taxon>Actinomycetes</taxon>
        <taxon>Micromonosporales</taxon>
        <taxon>Micromonosporaceae</taxon>
        <taxon>Dactylosporangium</taxon>
    </lineage>
</organism>
<keyword evidence="1" id="KW-0812">Transmembrane</keyword>
<feature type="transmembrane region" description="Helical" evidence="1">
    <location>
        <begin position="43"/>
        <end position="62"/>
    </location>
</feature>